<feature type="compositionally biased region" description="Low complexity" evidence="1">
    <location>
        <begin position="200"/>
        <end position="210"/>
    </location>
</feature>
<feature type="domain" description="Carboxylesterase type B" evidence="3">
    <location>
        <begin position="126"/>
        <end position="158"/>
    </location>
</feature>
<sequence>MNSTTTTSPSSPERLSVAEEARQLNDAERSLDSALTSSGPSSQAREGHSSFSPDHEKGNSRGAKAGLATFAARRRGLIIIFAGCIVVIMVILALVLPLALILPHRQSGSAKATPTAAVRDGTLISGRLLDGYEVFGGIRYAAAPVGDLRFAPPQPPPSPIQVASVSIPKSKSKSKSSSHKTKASAHSSAEQISKGGNTVADSGDAISAGASRRDAPPELKLRTVQATNTGLVCPQDGDISRQDEDCLFAQIIRSPGVLQNASLPVLLFFHGGGGQAGSGASYIGSMIKMLDAGRKAGGPDVMIVLVNYRLGSLAFLGGTEFDELRQSRSGNVGLNLAFQDMRQAARWTRDNIDQFGGDPDQITIWGQSEGAFGVGSLLTAYPSSVEEPRPFAAAILQSGGPGGQPMLPQSYKDDQFNRVLSDTECGSLDQTNLTLAEPPRAFDPVAATAHLECLRALPWQKLRMVTNAEADRALKPEGYILGSYAWTPAIDGGPEEGGLFSDRASELLSSRLYARVPMLSGDDEDEGTVFAPDTFNDSPSFEDWLGRIYFAGPDRANASGIASFNDTMDALRSVVTAYPDDPSLGSPFSAADPTDRFYGPTNQYKRAAAVYGDIRWHSNRRLFLQRAAAANVPIHAYLFSNRNPRAPVELGVPHGADLDMILQTVSSPLGAIMARQWLTFAATHNPNAQGLPVWPAYGSSSSILLFDHNATSVSADDYRSEAINVLNSDNVLAVTGR</sequence>
<evidence type="ECO:0000313" key="5">
    <source>
        <dbReference type="Proteomes" id="UP000054845"/>
    </source>
</evidence>
<dbReference type="EMBL" id="CCYA01000389">
    <property type="protein sequence ID" value="CEH19426.1"/>
    <property type="molecule type" value="Genomic_DNA"/>
</dbReference>
<feature type="region of interest" description="Disordered" evidence="1">
    <location>
        <begin position="1"/>
        <end position="62"/>
    </location>
</feature>
<dbReference type="PANTHER" id="PTHR11559">
    <property type="entry name" value="CARBOXYLESTERASE"/>
    <property type="match status" value="1"/>
</dbReference>
<evidence type="ECO:0000256" key="2">
    <source>
        <dbReference type="SAM" id="Phobius"/>
    </source>
</evidence>
<feature type="compositionally biased region" description="Low complexity" evidence="1">
    <location>
        <begin position="1"/>
        <end position="12"/>
    </location>
</feature>
<dbReference type="InterPro" id="IPR029058">
    <property type="entry name" value="AB_hydrolase_fold"/>
</dbReference>
<dbReference type="OrthoDB" id="408631at2759"/>
<feature type="compositionally biased region" description="Basic residues" evidence="1">
    <location>
        <begin position="170"/>
        <end position="183"/>
    </location>
</feature>
<dbReference type="Pfam" id="PF00135">
    <property type="entry name" value="COesterase"/>
    <property type="match status" value="2"/>
</dbReference>
<feature type="region of interest" description="Disordered" evidence="1">
    <location>
        <begin position="151"/>
        <end position="219"/>
    </location>
</feature>
<feature type="compositionally biased region" description="Basic and acidic residues" evidence="1">
    <location>
        <begin position="45"/>
        <end position="59"/>
    </location>
</feature>
<feature type="compositionally biased region" description="Basic and acidic residues" evidence="1">
    <location>
        <begin position="16"/>
        <end position="31"/>
    </location>
</feature>
<feature type="compositionally biased region" description="Polar residues" evidence="1">
    <location>
        <begin position="33"/>
        <end position="44"/>
    </location>
</feature>
<dbReference type="InterPro" id="IPR002018">
    <property type="entry name" value="CarbesteraseB"/>
</dbReference>
<dbReference type="SUPFAM" id="SSF53474">
    <property type="entry name" value="alpha/beta-Hydrolases"/>
    <property type="match status" value="2"/>
</dbReference>
<feature type="domain" description="Carboxylesterase type B" evidence="3">
    <location>
        <begin position="222"/>
        <end position="711"/>
    </location>
</feature>
<keyword evidence="2" id="KW-0812">Transmembrane</keyword>
<organism evidence="4 5">
    <name type="scientific">Ceraceosorus bombacis</name>
    <dbReference type="NCBI Taxonomy" id="401625"/>
    <lineage>
        <taxon>Eukaryota</taxon>
        <taxon>Fungi</taxon>
        <taxon>Dikarya</taxon>
        <taxon>Basidiomycota</taxon>
        <taxon>Ustilaginomycotina</taxon>
        <taxon>Exobasidiomycetes</taxon>
        <taxon>Ceraceosorales</taxon>
        <taxon>Ceraceosoraceae</taxon>
        <taxon>Ceraceosorus</taxon>
    </lineage>
</organism>
<protein>
    <submittedName>
        <fullName evidence="4">Carboxylesterase and related proteins</fullName>
    </submittedName>
</protein>
<name>A0A0N7LBH8_9BASI</name>
<dbReference type="InterPro" id="IPR050309">
    <property type="entry name" value="Type-B_Carboxylest/Lipase"/>
</dbReference>
<proteinExistence type="predicted"/>
<dbReference type="STRING" id="401625.A0A0N7LBH8"/>
<feature type="transmembrane region" description="Helical" evidence="2">
    <location>
        <begin position="77"/>
        <end position="102"/>
    </location>
</feature>
<accession>A0A0N7LBH8</accession>
<dbReference type="Gene3D" id="3.40.50.1820">
    <property type="entry name" value="alpha/beta hydrolase"/>
    <property type="match status" value="2"/>
</dbReference>
<dbReference type="Proteomes" id="UP000054845">
    <property type="component" value="Unassembled WGS sequence"/>
</dbReference>
<evidence type="ECO:0000259" key="3">
    <source>
        <dbReference type="Pfam" id="PF00135"/>
    </source>
</evidence>
<evidence type="ECO:0000256" key="1">
    <source>
        <dbReference type="SAM" id="MobiDB-lite"/>
    </source>
</evidence>
<keyword evidence="2" id="KW-0472">Membrane</keyword>
<feature type="compositionally biased region" description="Low complexity" evidence="1">
    <location>
        <begin position="160"/>
        <end position="169"/>
    </location>
</feature>
<dbReference type="AlphaFoldDB" id="A0A0N7LBH8"/>
<dbReference type="ESTHER" id="9basi-a0a0n7lbh8">
    <property type="family name" value="Fungal_carboxylesterase_lipase"/>
</dbReference>
<keyword evidence="2" id="KW-1133">Transmembrane helix</keyword>
<keyword evidence="5" id="KW-1185">Reference proteome</keyword>
<reference evidence="4 5" key="1">
    <citation type="submission" date="2014-09" db="EMBL/GenBank/DDBJ databases">
        <authorList>
            <person name="Magalhaes I.L.F."/>
            <person name="Oliveira U."/>
            <person name="Santos F.R."/>
            <person name="Vidigal T.H.D.A."/>
            <person name="Brescovit A.D."/>
            <person name="Santos A.J."/>
        </authorList>
    </citation>
    <scope>NUCLEOTIDE SEQUENCE [LARGE SCALE GENOMIC DNA]</scope>
</reference>
<evidence type="ECO:0000313" key="4">
    <source>
        <dbReference type="EMBL" id="CEH19426.1"/>
    </source>
</evidence>